<evidence type="ECO:0000256" key="1">
    <source>
        <dbReference type="ARBA" id="ARBA00001400"/>
    </source>
</evidence>
<sequence length="184" mass="21134">MSNIDELKLYVNNCNRCRLSQRRKNVVFGEGNLNAKLMLIGEGPGEEEDNTGRPFVGKAGKLLDKMLETINIKREEVYIANIVKCRPPNNRIPFEDEARSCIVYLRKQVAIVKPKIIVCLGSTAARYVINENIKITKDRGIWYKKGDFYIIATFHPAALLRDENKKKLAWEDLKKIKAMYETLS</sequence>
<comment type="catalytic activity">
    <reaction evidence="1">
        <text>Hydrolyzes single-stranded DNA or mismatched double-stranded DNA and polynucleotides, releasing free uracil.</text>
        <dbReference type="EC" id="3.2.2.27"/>
    </reaction>
</comment>
<keyword evidence="10" id="KW-0411">Iron-sulfur</keyword>
<keyword evidence="8" id="KW-0378">Hydrolase</keyword>
<reference evidence="14" key="1">
    <citation type="submission" date="2016-11" db="EMBL/GenBank/DDBJ databases">
        <authorList>
            <person name="Varghese N."/>
            <person name="Submissions S."/>
        </authorList>
    </citation>
    <scope>NUCLEOTIDE SEQUENCE [LARGE SCALE GENOMIC DNA]</scope>
    <source>
        <strain evidence="14">DSM 10124</strain>
    </source>
</reference>
<dbReference type="Pfam" id="PF03167">
    <property type="entry name" value="UDG"/>
    <property type="match status" value="1"/>
</dbReference>
<dbReference type="GO" id="GO:0004844">
    <property type="term" value="F:uracil DNA N-glycosylase activity"/>
    <property type="evidence" value="ECO:0007669"/>
    <property type="project" value="UniProtKB-EC"/>
</dbReference>
<keyword evidence="11" id="KW-0234">DNA repair</keyword>
<evidence type="ECO:0000256" key="5">
    <source>
        <dbReference type="ARBA" id="ARBA00022485"/>
    </source>
</evidence>
<evidence type="ECO:0000256" key="11">
    <source>
        <dbReference type="ARBA" id="ARBA00023204"/>
    </source>
</evidence>
<dbReference type="SMART" id="SM00986">
    <property type="entry name" value="UDG"/>
    <property type="match status" value="1"/>
</dbReference>
<evidence type="ECO:0000256" key="3">
    <source>
        <dbReference type="ARBA" id="ARBA00012030"/>
    </source>
</evidence>
<dbReference type="SUPFAM" id="SSF52141">
    <property type="entry name" value="Uracil-DNA glycosylase-like"/>
    <property type="match status" value="1"/>
</dbReference>
<dbReference type="InterPro" id="IPR005273">
    <property type="entry name" value="Ura-DNA_glyco_family4"/>
</dbReference>
<dbReference type="EC" id="3.2.2.27" evidence="3"/>
<evidence type="ECO:0000256" key="8">
    <source>
        <dbReference type="ARBA" id="ARBA00022801"/>
    </source>
</evidence>
<evidence type="ECO:0000313" key="13">
    <source>
        <dbReference type="EMBL" id="SHF46155.1"/>
    </source>
</evidence>
<dbReference type="CDD" id="cd10030">
    <property type="entry name" value="UDG-F4_TTUDGA_SPO1dp_like"/>
    <property type="match status" value="1"/>
</dbReference>
<evidence type="ECO:0000256" key="10">
    <source>
        <dbReference type="ARBA" id="ARBA00023014"/>
    </source>
</evidence>
<dbReference type="SMART" id="SM00987">
    <property type="entry name" value="UreE_C"/>
    <property type="match status" value="1"/>
</dbReference>
<dbReference type="Gene3D" id="3.40.470.10">
    <property type="entry name" value="Uracil-DNA glycosylase-like domain"/>
    <property type="match status" value="1"/>
</dbReference>
<dbReference type="EMBL" id="FQVG01000084">
    <property type="protein sequence ID" value="SHF46155.1"/>
    <property type="molecule type" value="Genomic_DNA"/>
</dbReference>
<evidence type="ECO:0000256" key="7">
    <source>
        <dbReference type="ARBA" id="ARBA00022763"/>
    </source>
</evidence>
<dbReference type="GO" id="GO:0006281">
    <property type="term" value="P:DNA repair"/>
    <property type="evidence" value="ECO:0007669"/>
    <property type="project" value="UniProtKB-KW"/>
</dbReference>
<protein>
    <recommendedName>
        <fullName evidence="4">Type-4 uracil-DNA glycosylase</fullName>
        <ecNumber evidence="3">3.2.2.27</ecNumber>
    </recommendedName>
</protein>
<dbReference type="GO" id="GO:0051539">
    <property type="term" value="F:4 iron, 4 sulfur cluster binding"/>
    <property type="evidence" value="ECO:0007669"/>
    <property type="project" value="UniProtKB-KW"/>
</dbReference>
<dbReference type="PANTHER" id="PTHR33693:SF1">
    <property type="entry name" value="TYPE-4 URACIL-DNA GLYCOSYLASE"/>
    <property type="match status" value="1"/>
</dbReference>
<keyword evidence="5" id="KW-0004">4Fe-4S</keyword>
<evidence type="ECO:0000256" key="4">
    <source>
        <dbReference type="ARBA" id="ARBA00019403"/>
    </source>
</evidence>
<organism evidence="13 14">
    <name type="scientific">Caloramator proteoclasticus DSM 10124</name>
    <dbReference type="NCBI Taxonomy" id="1121262"/>
    <lineage>
        <taxon>Bacteria</taxon>
        <taxon>Bacillati</taxon>
        <taxon>Bacillota</taxon>
        <taxon>Clostridia</taxon>
        <taxon>Eubacteriales</taxon>
        <taxon>Clostridiaceae</taxon>
        <taxon>Caloramator</taxon>
    </lineage>
</organism>
<dbReference type="NCBIfam" id="TIGR00758">
    <property type="entry name" value="UDG_fam4"/>
    <property type="match status" value="1"/>
</dbReference>
<evidence type="ECO:0000256" key="2">
    <source>
        <dbReference type="ARBA" id="ARBA00006521"/>
    </source>
</evidence>
<dbReference type="PANTHER" id="PTHR33693">
    <property type="entry name" value="TYPE-5 URACIL-DNA GLYCOSYLASE"/>
    <property type="match status" value="1"/>
</dbReference>
<dbReference type="InterPro" id="IPR051536">
    <property type="entry name" value="UDG_Type-4/5"/>
</dbReference>
<accession>A0A1M5BUM9</accession>
<evidence type="ECO:0000256" key="6">
    <source>
        <dbReference type="ARBA" id="ARBA00022723"/>
    </source>
</evidence>
<keyword evidence="14" id="KW-1185">Reference proteome</keyword>
<proteinExistence type="inferred from homology"/>
<keyword evidence="9" id="KW-0408">Iron</keyword>
<dbReference type="InterPro" id="IPR036895">
    <property type="entry name" value="Uracil-DNA_glycosylase-like_sf"/>
</dbReference>
<evidence type="ECO:0000313" key="14">
    <source>
        <dbReference type="Proteomes" id="UP000184423"/>
    </source>
</evidence>
<dbReference type="Proteomes" id="UP000184423">
    <property type="component" value="Unassembled WGS sequence"/>
</dbReference>
<keyword evidence="6" id="KW-0479">Metal-binding</keyword>
<dbReference type="RefSeq" id="WP_073250271.1">
    <property type="nucleotide sequence ID" value="NZ_FQVG01000084.1"/>
</dbReference>
<dbReference type="InterPro" id="IPR005122">
    <property type="entry name" value="Uracil-DNA_glycosylase-like"/>
</dbReference>
<evidence type="ECO:0000256" key="9">
    <source>
        <dbReference type="ARBA" id="ARBA00023004"/>
    </source>
</evidence>
<evidence type="ECO:0000259" key="12">
    <source>
        <dbReference type="SMART" id="SM00986"/>
    </source>
</evidence>
<gene>
    <name evidence="13" type="ORF">SAMN02746091_02578</name>
</gene>
<comment type="similarity">
    <text evidence="2">Belongs to the uracil-DNA glycosylase (UDG) superfamily. Type 4 (UDGa) family.</text>
</comment>
<dbReference type="AlphaFoldDB" id="A0A1M5BUM9"/>
<dbReference type="GO" id="GO:0046872">
    <property type="term" value="F:metal ion binding"/>
    <property type="evidence" value="ECO:0007669"/>
    <property type="project" value="UniProtKB-KW"/>
</dbReference>
<name>A0A1M5BUM9_9CLOT</name>
<feature type="domain" description="Uracil-DNA glycosylase-like" evidence="12">
    <location>
        <begin position="28"/>
        <end position="174"/>
    </location>
</feature>
<keyword evidence="7" id="KW-0227">DNA damage</keyword>